<accession>A0A8D7F2T7</accession>
<name>A0A8D7F2T7_MUSAM</name>
<sequence length="43" mass="4775">STPICCNPNSSKVFHPFCPVCPIINCLLPLKSGRVEYKCCKHP</sequence>
<organism evidence="1">
    <name type="scientific">Musa acuminata subsp. malaccensis</name>
    <name type="common">Wild banana</name>
    <name type="synonym">Musa malaccensis</name>
    <dbReference type="NCBI Taxonomy" id="214687"/>
    <lineage>
        <taxon>Eukaryota</taxon>
        <taxon>Viridiplantae</taxon>
        <taxon>Streptophyta</taxon>
        <taxon>Embryophyta</taxon>
        <taxon>Tracheophyta</taxon>
        <taxon>Spermatophyta</taxon>
        <taxon>Magnoliopsida</taxon>
        <taxon>Liliopsida</taxon>
        <taxon>Zingiberales</taxon>
        <taxon>Musaceae</taxon>
        <taxon>Musa</taxon>
    </lineage>
</organism>
<feature type="non-terminal residue" evidence="1">
    <location>
        <position position="1"/>
    </location>
</feature>
<gene>
    <name evidence="1" type="ORF">GSMUA_262100.1</name>
</gene>
<dbReference type="AlphaFoldDB" id="A0A8D7F2T7"/>
<evidence type="ECO:0000313" key="1">
    <source>
        <dbReference type="EMBL" id="CAG1838033.1"/>
    </source>
</evidence>
<protein>
    <submittedName>
        <fullName evidence="1">(wild Malaysian banana) hypothetical protein</fullName>
    </submittedName>
</protein>
<proteinExistence type="predicted"/>
<reference evidence="1" key="1">
    <citation type="submission" date="2021-03" db="EMBL/GenBank/DDBJ databases">
        <authorList>
            <consortium name="Genoscope - CEA"/>
            <person name="William W."/>
        </authorList>
    </citation>
    <scope>NUCLEOTIDE SEQUENCE</scope>
    <source>
        <strain evidence="1">Doubled-haploid Pahang</strain>
    </source>
</reference>
<dbReference type="EMBL" id="HG996470">
    <property type="protein sequence ID" value="CAG1838033.1"/>
    <property type="molecule type" value="Genomic_DNA"/>
</dbReference>